<dbReference type="Proteomes" id="UP000266906">
    <property type="component" value="Unassembled WGS sequence"/>
</dbReference>
<sequence>MECEPRRAGQDARGRGAQIIVTDEQTAAAADADRASAAGVRRAERARQAAVFDTVGARYQEVFPARAGQSACGDWLLAELPAGARVLDVGCGAGEPTARQLAEGGLRVTGVDLSEGMLAQARAAVPGAVFHRMDVLDLGLESAGSLWGVPELGPDGNGSLDAATAFFSLLMLPRAEIAETLGRIRGLLRPGGLLALGMVEADLDDAPLPFLEQEIRVSGYLREELSGLLERGGFAVEAVDSQSYAPAGSAQPPETQLYLRCRRTG</sequence>
<dbReference type="PANTHER" id="PTHR42912">
    <property type="entry name" value="METHYLTRANSFERASE"/>
    <property type="match status" value="1"/>
</dbReference>
<keyword evidence="2" id="KW-0808">Transferase</keyword>
<gene>
    <name evidence="2" type="ORF">EDD38_1129</name>
</gene>
<dbReference type="Gene3D" id="3.40.50.150">
    <property type="entry name" value="Vaccinia Virus protein VP39"/>
    <property type="match status" value="1"/>
</dbReference>
<proteinExistence type="predicted"/>
<dbReference type="InterPro" id="IPR029063">
    <property type="entry name" value="SAM-dependent_MTases_sf"/>
</dbReference>
<reference evidence="2 3" key="1">
    <citation type="submission" date="2018-11" db="EMBL/GenBank/DDBJ databases">
        <title>Sequencing the genomes of 1000 actinobacteria strains.</title>
        <authorList>
            <person name="Klenk H.-P."/>
        </authorList>
    </citation>
    <scope>NUCLEOTIDE SEQUENCE [LARGE SCALE GENOMIC DNA]</scope>
    <source>
        <strain evidence="2 3">DSM 44781</strain>
    </source>
</reference>
<protein>
    <submittedName>
        <fullName evidence="2">Methyltransferase family protein</fullName>
    </submittedName>
</protein>
<evidence type="ECO:0000313" key="3">
    <source>
        <dbReference type="Proteomes" id="UP000266906"/>
    </source>
</evidence>
<dbReference type="InterPro" id="IPR050508">
    <property type="entry name" value="Methyltransf_Superfamily"/>
</dbReference>
<comment type="caution">
    <text evidence="2">The sequence shown here is derived from an EMBL/GenBank/DDBJ whole genome shotgun (WGS) entry which is preliminary data.</text>
</comment>
<evidence type="ECO:0000259" key="1">
    <source>
        <dbReference type="Pfam" id="PF08242"/>
    </source>
</evidence>
<evidence type="ECO:0000313" key="2">
    <source>
        <dbReference type="EMBL" id="RPE32860.1"/>
    </source>
</evidence>
<dbReference type="CDD" id="cd02440">
    <property type="entry name" value="AdoMet_MTases"/>
    <property type="match status" value="1"/>
</dbReference>
<name>A0A3N4S1K5_9ACTN</name>
<dbReference type="SUPFAM" id="SSF53335">
    <property type="entry name" value="S-adenosyl-L-methionine-dependent methyltransferases"/>
    <property type="match status" value="1"/>
</dbReference>
<dbReference type="GO" id="GO:0032259">
    <property type="term" value="P:methylation"/>
    <property type="evidence" value="ECO:0007669"/>
    <property type="project" value="UniProtKB-KW"/>
</dbReference>
<dbReference type="EMBL" id="RKQG01000001">
    <property type="protein sequence ID" value="RPE32860.1"/>
    <property type="molecule type" value="Genomic_DNA"/>
</dbReference>
<dbReference type="InterPro" id="IPR013217">
    <property type="entry name" value="Methyltransf_12"/>
</dbReference>
<dbReference type="AlphaFoldDB" id="A0A3N4S1K5"/>
<feature type="domain" description="Methyltransferase type 12" evidence="1">
    <location>
        <begin position="87"/>
        <end position="194"/>
    </location>
</feature>
<keyword evidence="3" id="KW-1185">Reference proteome</keyword>
<dbReference type="GO" id="GO:0008168">
    <property type="term" value="F:methyltransferase activity"/>
    <property type="evidence" value="ECO:0007669"/>
    <property type="project" value="UniProtKB-KW"/>
</dbReference>
<accession>A0A3N4S1K5</accession>
<keyword evidence="2" id="KW-0489">Methyltransferase</keyword>
<dbReference type="Pfam" id="PF08242">
    <property type="entry name" value="Methyltransf_12"/>
    <property type="match status" value="1"/>
</dbReference>
<organism evidence="2 3">
    <name type="scientific">Kitasatospora cineracea</name>
    <dbReference type="NCBI Taxonomy" id="88074"/>
    <lineage>
        <taxon>Bacteria</taxon>
        <taxon>Bacillati</taxon>
        <taxon>Actinomycetota</taxon>
        <taxon>Actinomycetes</taxon>
        <taxon>Kitasatosporales</taxon>
        <taxon>Streptomycetaceae</taxon>
        <taxon>Kitasatospora</taxon>
    </lineage>
</organism>